<feature type="transmembrane region" description="Helical" evidence="4">
    <location>
        <begin position="310"/>
        <end position="333"/>
    </location>
</feature>
<keyword evidence="4" id="KW-1133">Transmembrane helix</keyword>
<dbReference type="RefSeq" id="WP_307354684.1">
    <property type="nucleotide sequence ID" value="NZ_BAAACJ010000024.1"/>
</dbReference>
<dbReference type="PANTHER" id="PTHR32089:SF112">
    <property type="entry name" value="LYSOZYME-LIKE PROTEIN-RELATED"/>
    <property type="match status" value="1"/>
</dbReference>
<comment type="similarity">
    <text evidence="2">Belongs to the methyl-accepting chemotaxis (MCP) protein family.</text>
</comment>
<evidence type="ECO:0000256" key="3">
    <source>
        <dbReference type="PROSITE-ProRule" id="PRU00284"/>
    </source>
</evidence>
<dbReference type="PANTHER" id="PTHR32089">
    <property type="entry name" value="METHYL-ACCEPTING CHEMOTAXIS PROTEIN MCPB"/>
    <property type="match status" value="1"/>
</dbReference>
<dbReference type="InterPro" id="IPR003660">
    <property type="entry name" value="HAMP_dom"/>
</dbReference>
<dbReference type="SMART" id="SM00304">
    <property type="entry name" value="HAMP"/>
    <property type="match status" value="1"/>
</dbReference>
<dbReference type="Gene3D" id="3.30.450.20">
    <property type="entry name" value="PAS domain"/>
    <property type="match status" value="2"/>
</dbReference>
<dbReference type="EMBL" id="JAUSWN010000001">
    <property type="protein sequence ID" value="MDQ0478360.1"/>
    <property type="molecule type" value="Genomic_DNA"/>
</dbReference>
<organism evidence="7 8">
    <name type="scientific">Hathewaya limosa</name>
    <name type="common">Clostridium limosum</name>
    <dbReference type="NCBI Taxonomy" id="1536"/>
    <lineage>
        <taxon>Bacteria</taxon>
        <taxon>Bacillati</taxon>
        <taxon>Bacillota</taxon>
        <taxon>Clostridia</taxon>
        <taxon>Eubacteriales</taxon>
        <taxon>Clostridiaceae</taxon>
        <taxon>Hathewaya</taxon>
    </lineage>
</organism>
<sequence>MVIGDIRRKFKNNVSLKGKTLILTISILVIFFIGTSLFSYLSAKNLLLKEIDDKLYKQIEAISNSIRIKVLNNSKVVQSLVKSSEFFTGKDLNEYGELIKGNLQLNEDTFGMGIWFEKNKYKANIEQFAPYVYKKDGSLKVENGARQYPQYTKDDWYIMGKNTEKGRVGWSNAYPDPITNINMVTISSPFYNKSGEFIGVVTGDIDINNIIGMIKKIKVGKSGRAFLISENGEYISDEDSSKIMHVNIKSDSNKGLAAISKKILSEKSGELNFKDINGTSKVVFKEIPETRWRVGIILPLSEVNAPLTKLINTIGIIAIIALIITIIFILMGIKYLMNQIIKVNDLSKSMSQGDFTKNLEVDSQDELGQMVINLNTMANKLRTMFLKVNANVEQVVSSSQELSAIAEENLSMVEQNSNSIQELAEGSEKIEELTRESLDIVNEINKGVEQITNNIQEVVNASEETSQIADRGKEAVKNAVEQMDNIEACVSESADVIDILGTKSHKIGDIVSLIESVSEQTNLLALNAAIEAARAGEHGKGFAVVADEVRKLAEETKSATCDISVIIKEIQSEVKKAVVSMDEGKKQVQNGNVIVHDAGEAFANIFMSIENVSDQVHQVSAVIEELYAGMGNMVASIENMANISVVSTQSTETIAASSQEQKASMDEVAESAQLLSNIAMDLQEDFSKFKVE</sequence>
<proteinExistence type="inferred from homology"/>
<dbReference type="CDD" id="cd12913">
    <property type="entry name" value="PDC1_MCP_like"/>
    <property type="match status" value="1"/>
</dbReference>
<evidence type="ECO:0000259" key="5">
    <source>
        <dbReference type="PROSITE" id="PS50111"/>
    </source>
</evidence>
<dbReference type="Pfam" id="PF00015">
    <property type="entry name" value="MCPsignal"/>
    <property type="match status" value="1"/>
</dbReference>
<reference evidence="7 8" key="1">
    <citation type="submission" date="2023-07" db="EMBL/GenBank/DDBJ databases">
        <title>Genomic Encyclopedia of Type Strains, Phase IV (KMG-IV): sequencing the most valuable type-strain genomes for metagenomic binning, comparative biology and taxonomic classification.</title>
        <authorList>
            <person name="Goeker M."/>
        </authorList>
    </citation>
    <scope>NUCLEOTIDE SEQUENCE [LARGE SCALE GENOMIC DNA]</scope>
    <source>
        <strain evidence="7 8">DSM 1400</strain>
    </source>
</reference>
<comment type="caution">
    <text evidence="7">The sequence shown here is derived from an EMBL/GenBank/DDBJ whole genome shotgun (WGS) entry which is preliminary data.</text>
</comment>
<dbReference type="InterPro" id="IPR029151">
    <property type="entry name" value="Sensor-like_sf"/>
</dbReference>
<dbReference type="Pfam" id="PF00672">
    <property type="entry name" value="HAMP"/>
    <property type="match status" value="1"/>
</dbReference>
<name>A0ABU0JPL8_HATLI</name>
<dbReference type="Pfam" id="PF22673">
    <property type="entry name" value="MCP-like_PDC_1"/>
    <property type="match status" value="1"/>
</dbReference>
<evidence type="ECO:0000256" key="2">
    <source>
        <dbReference type="ARBA" id="ARBA00029447"/>
    </source>
</evidence>
<dbReference type="CDD" id="cd12912">
    <property type="entry name" value="PDC2_MCP_like"/>
    <property type="match status" value="1"/>
</dbReference>
<dbReference type="CDD" id="cd06225">
    <property type="entry name" value="HAMP"/>
    <property type="match status" value="1"/>
</dbReference>
<evidence type="ECO:0000259" key="6">
    <source>
        <dbReference type="PROSITE" id="PS50885"/>
    </source>
</evidence>
<keyword evidence="4" id="KW-0472">Membrane</keyword>
<gene>
    <name evidence="7" type="ORF">QOZ93_000061</name>
</gene>
<dbReference type="SUPFAM" id="SSF58104">
    <property type="entry name" value="Methyl-accepting chemotaxis protein (MCP) signaling domain"/>
    <property type="match status" value="1"/>
</dbReference>
<dbReference type="Gene3D" id="1.10.287.950">
    <property type="entry name" value="Methyl-accepting chemotaxis protein"/>
    <property type="match status" value="1"/>
</dbReference>
<feature type="domain" description="Methyl-accepting transducer" evidence="5">
    <location>
        <begin position="405"/>
        <end position="641"/>
    </location>
</feature>
<dbReference type="CDD" id="cd11386">
    <property type="entry name" value="MCP_signal"/>
    <property type="match status" value="1"/>
</dbReference>
<dbReference type="PROSITE" id="PS50885">
    <property type="entry name" value="HAMP"/>
    <property type="match status" value="1"/>
</dbReference>
<keyword evidence="4" id="KW-0812">Transmembrane</keyword>
<evidence type="ECO:0000256" key="4">
    <source>
        <dbReference type="SAM" id="Phobius"/>
    </source>
</evidence>
<dbReference type="Gene3D" id="6.10.340.10">
    <property type="match status" value="1"/>
</dbReference>
<dbReference type="SMART" id="SM00283">
    <property type="entry name" value="MA"/>
    <property type="match status" value="1"/>
</dbReference>
<accession>A0ABU0JPL8</accession>
<evidence type="ECO:0000256" key="1">
    <source>
        <dbReference type="ARBA" id="ARBA00023224"/>
    </source>
</evidence>
<dbReference type="InterPro" id="IPR004089">
    <property type="entry name" value="MCPsignal_dom"/>
</dbReference>
<dbReference type="Proteomes" id="UP001224418">
    <property type="component" value="Unassembled WGS sequence"/>
</dbReference>
<feature type="domain" description="HAMP" evidence="6">
    <location>
        <begin position="334"/>
        <end position="386"/>
    </location>
</feature>
<keyword evidence="1 3" id="KW-0807">Transducer</keyword>
<evidence type="ECO:0000313" key="7">
    <source>
        <dbReference type="EMBL" id="MDQ0478360.1"/>
    </source>
</evidence>
<feature type="transmembrane region" description="Helical" evidence="4">
    <location>
        <begin position="21"/>
        <end position="41"/>
    </location>
</feature>
<dbReference type="PROSITE" id="PS50111">
    <property type="entry name" value="CHEMOTAXIS_TRANSDUC_2"/>
    <property type="match status" value="1"/>
</dbReference>
<protein>
    <submittedName>
        <fullName evidence="7">Methyl-accepting chemotaxis protein</fullName>
    </submittedName>
</protein>
<keyword evidence="8" id="KW-1185">Reference proteome</keyword>
<evidence type="ECO:0000313" key="8">
    <source>
        <dbReference type="Proteomes" id="UP001224418"/>
    </source>
</evidence>
<dbReference type="SUPFAM" id="SSF103190">
    <property type="entry name" value="Sensory domain-like"/>
    <property type="match status" value="1"/>
</dbReference>